<sequence length="418" mass="45921">MKVLIKNANVFDGRHAELQEKVNIVIEHNLVRDIVSGSIPESGFAAVYDAGNHTVIPGLTDAHVHLSITGDSLSDGWRIDEKAVRSVRFAREMLLRGFTTVRDAGGITFGLKKNIDNGYLEGPRILPSNSMISQTSGHGDIRANHAEERITDRIYASADLNSKLSVIADGVDEVIRAVREQLFLGASQIKLMAGGGFSSAYDPLPTVQFSLEEMKAAVCAAADYGTYVMAHLYTPQSMRRAANAGVKCFEHATMLDEETARIVAGQGIWITPGPQLGREYPLEGLPKSVIKLIEDFRRGERISTELINKYNLPILYGTDAFGNTDKAAEIQLDDFRLYKARFGSYRGLVAATGNAHELLKLSTYQNPYPEGKIGVLEEGSFADLLMIRGNPVKDLAILSDVNNIRFIMKNAVVYKNML</sequence>
<dbReference type="GO" id="GO:0016810">
    <property type="term" value="F:hydrolase activity, acting on carbon-nitrogen (but not peptide) bonds"/>
    <property type="evidence" value="ECO:0007669"/>
    <property type="project" value="InterPro"/>
</dbReference>
<reference evidence="2" key="1">
    <citation type="submission" date="2014-08" db="EMBL/GenBank/DDBJ databases">
        <title>Comparative genomics of the Paenibacillus odorifer group.</title>
        <authorList>
            <person name="den Bakker H.C."/>
            <person name="Tsai Y.-C.Y.-C."/>
            <person name="Martin N."/>
            <person name="Korlach J."/>
            <person name="Wiedmann M."/>
        </authorList>
    </citation>
    <scope>NUCLEOTIDE SEQUENCE [LARGE SCALE GENOMIC DNA]</scope>
    <source>
        <strain evidence="2">DSM 13188</strain>
    </source>
</reference>
<dbReference type="PANTHER" id="PTHR43135:SF3">
    <property type="entry name" value="ALPHA-D-RIBOSE 1-METHYLPHOSPHONATE 5-TRIPHOSPHATE DIPHOSPHATASE"/>
    <property type="match status" value="1"/>
</dbReference>
<dbReference type="Pfam" id="PF01979">
    <property type="entry name" value="Amidohydro_1"/>
    <property type="match status" value="1"/>
</dbReference>
<dbReference type="EMBL" id="CP009285">
    <property type="protein sequence ID" value="AIQ57162.1"/>
    <property type="molecule type" value="Genomic_DNA"/>
</dbReference>
<dbReference type="InterPro" id="IPR006680">
    <property type="entry name" value="Amidohydro-rel"/>
</dbReference>
<dbReference type="CDD" id="cd01299">
    <property type="entry name" value="Met_dep_hydrolase_A"/>
    <property type="match status" value="1"/>
</dbReference>
<accession>A0A089L8M6</accession>
<dbReference type="AlphaFoldDB" id="A0A089L8M6"/>
<gene>
    <name evidence="2" type="ORF">PBOR_09625</name>
</gene>
<dbReference type="Gene3D" id="3.20.20.140">
    <property type="entry name" value="Metal-dependent hydrolases"/>
    <property type="match status" value="1"/>
</dbReference>
<evidence type="ECO:0000259" key="1">
    <source>
        <dbReference type="Pfam" id="PF01979"/>
    </source>
</evidence>
<dbReference type="RefSeq" id="WP_042211417.1">
    <property type="nucleotide sequence ID" value="NZ_CP009285.1"/>
</dbReference>
<evidence type="ECO:0000313" key="3">
    <source>
        <dbReference type="Proteomes" id="UP000029518"/>
    </source>
</evidence>
<dbReference type="HOGENOM" id="CLU_023620_2_0_9"/>
<name>A0A089L8M6_PAEBO</name>
<dbReference type="SUPFAM" id="SSF51556">
    <property type="entry name" value="Metallo-dependent hydrolases"/>
    <property type="match status" value="1"/>
</dbReference>
<dbReference type="SUPFAM" id="SSF51338">
    <property type="entry name" value="Composite domain of metallo-dependent hydrolases"/>
    <property type="match status" value="2"/>
</dbReference>
<dbReference type="Proteomes" id="UP000029518">
    <property type="component" value="Chromosome"/>
</dbReference>
<dbReference type="InterPro" id="IPR032466">
    <property type="entry name" value="Metal_Hydrolase"/>
</dbReference>
<organism evidence="2 3">
    <name type="scientific">Paenibacillus borealis</name>
    <dbReference type="NCBI Taxonomy" id="160799"/>
    <lineage>
        <taxon>Bacteria</taxon>
        <taxon>Bacillati</taxon>
        <taxon>Bacillota</taxon>
        <taxon>Bacilli</taxon>
        <taxon>Bacillales</taxon>
        <taxon>Paenibacillaceae</taxon>
        <taxon>Paenibacillus</taxon>
    </lineage>
</organism>
<dbReference type="OrthoDB" id="9797498at2"/>
<proteinExistence type="predicted"/>
<evidence type="ECO:0000313" key="2">
    <source>
        <dbReference type="EMBL" id="AIQ57162.1"/>
    </source>
</evidence>
<protein>
    <recommendedName>
        <fullName evidence="1">Amidohydrolase-related domain-containing protein</fullName>
    </recommendedName>
</protein>
<dbReference type="InterPro" id="IPR011059">
    <property type="entry name" value="Metal-dep_hydrolase_composite"/>
</dbReference>
<dbReference type="InterPro" id="IPR057744">
    <property type="entry name" value="OTAase-like"/>
</dbReference>
<dbReference type="InterPro" id="IPR051781">
    <property type="entry name" value="Metallo-dep_Hydrolase"/>
</dbReference>
<feature type="domain" description="Amidohydrolase-related" evidence="1">
    <location>
        <begin position="54"/>
        <end position="410"/>
    </location>
</feature>
<dbReference type="KEGG" id="pbd:PBOR_09625"/>
<dbReference type="Gene3D" id="2.30.40.10">
    <property type="entry name" value="Urease, subunit C, domain 1"/>
    <property type="match status" value="1"/>
</dbReference>
<dbReference type="PANTHER" id="PTHR43135">
    <property type="entry name" value="ALPHA-D-RIBOSE 1-METHYLPHOSPHONATE 5-TRIPHOSPHATE DIPHOSPHATASE"/>
    <property type="match status" value="1"/>
</dbReference>
<keyword evidence="3" id="KW-1185">Reference proteome</keyword>